<organism evidence="1 2">
    <name type="scientific">Racocetra persica</name>
    <dbReference type="NCBI Taxonomy" id="160502"/>
    <lineage>
        <taxon>Eukaryota</taxon>
        <taxon>Fungi</taxon>
        <taxon>Fungi incertae sedis</taxon>
        <taxon>Mucoromycota</taxon>
        <taxon>Glomeromycotina</taxon>
        <taxon>Glomeromycetes</taxon>
        <taxon>Diversisporales</taxon>
        <taxon>Gigasporaceae</taxon>
        <taxon>Racocetra</taxon>
    </lineage>
</organism>
<protein>
    <submittedName>
        <fullName evidence="1">31238_t:CDS:1</fullName>
    </submittedName>
</protein>
<dbReference type="EMBL" id="CAJVQC010032130">
    <property type="protein sequence ID" value="CAG8750309.1"/>
    <property type="molecule type" value="Genomic_DNA"/>
</dbReference>
<proteinExistence type="predicted"/>
<reference evidence="1" key="1">
    <citation type="submission" date="2021-06" db="EMBL/GenBank/DDBJ databases">
        <authorList>
            <person name="Kallberg Y."/>
            <person name="Tangrot J."/>
            <person name="Rosling A."/>
        </authorList>
    </citation>
    <scope>NUCLEOTIDE SEQUENCE</scope>
    <source>
        <strain evidence="1">MA461A</strain>
    </source>
</reference>
<comment type="caution">
    <text evidence="1">The sequence shown here is derived from an EMBL/GenBank/DDBJ whole genome shotgun (WGS) entry which is preliminary data.</text>
</comment>
<name>A0ACA9QFU5_9GLOM</name>
<feature type="non-terminal residue" evidence="1">
    <location>
        <position position="1"/>
    </location>
</feature>
<accession>A0ACA9QFU5</accession>
<sequence length="226" mass="25914">VHAKEALADLWEVEDKQLPNFLAIEEKLTKVDETLQSLLKDSTSSFGGTYLDVKKNKVFVNTVDITAINKIKNSPKFSQNDFLNFIEFIKAPANNSMDILTSKLKKIVELIKKYRPINIQCYIDMTHNNVVIRFKTDNNAKNSRFINEASQYDVMFIQPNASPHPRCQVQRKSPSFIINGNPTGLIKSAQQTFRIRPWDTDYVTTLLGKIIEPVDTTHDFSYIELI</sequence>
<dbReference type="Proteomes" id="UP000789920">
    <property type="component" value="Unassembled WGS sequence"/>
</dbReference>
<evidence type="ECO:0000313" key="2">
    <source>
        <dbReference type="Proteomes" id="UP000789920"/>
    </source>
</evidence>
<evidence type="ECO:0000313" key="1">
    <source>
        <dbReference type="EMBL" id="CAG8750309.1"/>
    </source>
</evidence>
<feature type="non-terminal residue" evidence="1">
    <location>
        <position position="226"/>
    </location>
</feature>
<gene>
    <name evidence="1" type="ORF">RPERSI_LOCUS14117</name>
</gene>
<keyword evidence="2" id="KW-1185">Reference proteome</keyword>